<dbReference type="RefSeq" id="WP_163152287.1">
    <property type="nucleotide sequence ID" value="NZ_VKHP01000020.1"/>
</dbReference>
<organism evidence="1 2">
    <name type="scientific">Bradyrhizobium uaiense</name>
    <dbReference type="NCBI Taxonomy" id="2594946"/>
    <lineage>
        <taxon>Bacteria</taxon>
        <taxon>Pseudomonadati</taxon>
        <taxon>Pseudomonadota</taxon>
        <taxon>Alphaproteobacteria</taxon>
        <taxon>Hyphomicrobiales</taxon>
        <taxon>Nitrobacteraceae</taxon>
        <taxon>Bradyrhizobium</taxon>
    </lineage>
</organism>
<reference evidence="1 2" key="1">
    <citation type="journal article" date="2020" name="Arch. Microbiol.">
        <title>Bradyrhizobium uaiense sp. nov., a new highly efficient cowpea symbiont.</title>
        <authorList>
            <person name="Cabral Michel D."/>
            <person name="Azarias Guimaraes A."/>
            <person name="Martins da Costa E."/>
            <person name="Soares de Carvalho T."/>
            <person name="Balsanelli E."/>
            <person name="Willems A."/>
            <person name="Maltempi de Souza E."/>
            <person name="de Souza Moreira F.M."/>
        </authorList>
    </citation>
    <scope>NUCLEOTIDE SEQUENCE [LARGE SCALE GENOMIC DNA]</scope>
    <source>
        <strain evidence="1 2">UFLA 03-164</strain>
    </source>
</reference>
<name>A0A6P1BBG3_9BRAD</name>
<keyword evidence="2" id="KW-1185">Reference proteome</keyword>
<evidence type="ECO:0000313" key="1">
    <source>
        <dbReference type="EMBL" id="NEU95757.1"/>
    </source>
</evidence>
<gene>
    <name evidence="1" type="ORF">FNJ47_07930</name>
</gene>
<sequence>MPGWSIAAGDQCLPVYRHRIGGLPRIASAGDTVQKILHVGKSSAISNKVESRGSTLMHLWAEAAACRSDCAKPRE</sequence>
<dbReference type="EMBL" id="VKHP01000020">
    <property type="protein sequence ID" value="NEU95757.1"/>
    <property type="molecule type" value="Genomic_DNA"/>
</dbReference>
<dbReference type="AlphaFoldDB" id="A0A6P1BBG3"/>
<protein>
    <submittedName>
        <fullName evidence="1">Uncharacterized protein</fullName>
    </submittedName>
</protein>
<dbReference type="Proteomes" id="UP000468531">
    <property type="component" value="Unassembled WGS sequence"/>
</dbReference>
<proteinExistence type="predicted"/>
<comment type="caution">
    <text evidence="1">The sequence shown here is derived from an EMBL/GenBank/DDBJ whole genome shotgun (WGS) entry which is preliminary data.</text>
</comment>
<evidence type="ECO:0000313" key="2">
    <source>
        <dbReference type="Proteomes" id="UP000468531"/>
    </source>
</evidence>
<accession>A0A6P1BBG3</accession>